<accession>A0ABR3XBL7</accession>
<evidence type="ECO:0000313" key="2">
    <source>
        <dbReference type="Proteomes" id="UP001583193"/>
    </source>
</evidence>
<comment type="caution">
    <text evidence="1">The sequence shown here is derived from an EMBL/GenBank/DDBJ whole genome shotgun (WGS) entry which is preliminary data.</text>
</comment>
<evidence type="ECO:0000313" key="1">
    <source>
        <dbReference type="EMBL" id="KAL1873323.1"/>
    </source>
</evidence>
<dbReference type="Proteomes" id="UP001583193">
    <property type="component" value="Unassembled WGS sequence"/>
</dbReference>
<gene>
    <name evidence="1" type="primary">PQLC2L_3</name>
    <name evidence="1" type="ORF">Plec18167_006372</name>
</gene>
<dbReference type="InterPro" id="IPR009959">
    <property type="entry name" value="Cyclase_SnoaL-like"/>
</dbReference>
<name>A0ABR3XBL7_9EURO</name>
<protein>
    <submittedName>
        <fullName evidence="1">Acetylcholinesterase activity protein</fullName>
    </submittedName>
</protein>
<proteinExistence type="predicted"/>
<dbReference type="PANTHER" id="PTHR38436">
    <property type="entry name" value="POLYKETIDE CYCLASE SNOAL-LIKE DOMAIN"/>
    <property type="match status" value="1"/>
</dbReference>
<dbReference type="InterPro" id="IPR032710">
    <property type="entry name" value="NTF2-like_dom_sf"/>
</dbReference>
<dbReference type="PANTHER" id="PTHR38436:SF3">
    <property type="entry name" value="CARBOXYMETHYLENEBUTENOLIDASE-RELATED"/>
    <property type="match status" value="1"/>
</dbReference>
<dbReference type="SUPFAM" id="SSF54427">
    <property type="entry name" value="NTF2-like"/>
    <property type="match status" value="1"/>
</dbReference>
<reference evidence="1 2" key="1">
    <citation type="journal article" date="2024" name="IMA Fungus">
        <title>IMA Genome - F19 : A genome assembly and annotation guide to empower mycologists, including annotated draft genome sequences of Ceratocystis pirilliformis, Diaporthe australafricana, Fusarium ophioides, Paecilomyces lecythidis, and Sporothrix stenoceras.</title>
        <authorList>
            <person name="Aylward J."/>
            <person name="Wilson A.M."/>
            <person name="Visagie C.M."/>
            <person name="Spraker J."/>
            <person name="Barnes I."/>
            <person name="Buitendag C."/>
            <person name="Ceriani C."/>
            <person name="Del Mar Angel L."/>
            <person name="du Plessis D."/>
            <person name="Fuchs T."/>
            <person name="Gasser K."/>
            <person name="Kramer D."/>
            <person name="Li W."/>
            <person name="Munsamy K."/>
            <person name="Piso A."/>
            <person name="Price J.L."/>
            <person name="Sonnekus B."/>
            <person name="Thomas C."/>
            <person name="van der Nest A."/>
            <person name="van Dijk A."/>
            <person name="van Heerden A."/>
            <person name="van Vuuren N."/>
            <person name="Yilmaz N."/>
            <person name="Duong T.A."/>
            <person name="van der Merwe N.A."/>
            <person name="Wingfield M.J."/>
            <person name="Wingfield B.D."/>
        </authorList>
    </citation>
    <scope>NUCLEOTIDE SEQUENCE [LARGE SCALE GENOMIC DNA]</scope>
    <source>
        <strain evidence="1 2">CMW 18167</strain>
    </source>
</reference>
<keyword evidence="2" id="KW-1185">Reference proteome</keyword>
<dbReference type="Gene3D" id="3.10.450.50">
    <property type="match status" value="1"/>
</dbReference>
<sequence>MNEDAVPLPSAPRAVLAPNAILQPPLSRRGHGPGLILVIPASYGAYGKNNETLDPEPVQKWAEEGYAVVEVAFDIALSGDSTAVDGVIKNALYGLHSFDKCDDKEKFGILVYGSKSDYAPAFNDTLEAALSAYKEILAAIVYDHWTIHAAKGTLFHLTGRDLVKPTSDAVSKFYSYPEASSPGFIYPSHVDFKVSSAGIAHTRSLTFLKRHLDGPIFDLEQIWEEHTYYEFAERSVAKTMGTMVQEPYVNHVPTITGGIGRDSLTDFYRKHFVFNNPDDTRLELISRTVGVDRIVDEFVVSLTHDKQIDWMVPGIPPTGKLLRVPFTSVVNIRGDRLYHEHISWDQATVLVQLGLMPEYLPFPYPLPDGKLPSAGKRFEFRVPAAGAETAAKLEDGHAVPSNDMLQFSVREVDSTVSHARP</sequence>
<dbReference type="EMBL" id="JAVDPF010000022">
    <property type="protein sequence ID" value="KAL1873323.1"/>
    <property type="molecule type" value="Genomic_DNA"/>
</dbReference>
<organism evidence="1 2">
    <name type="scientific">Paecilomyces lecythidis</name>
    <dbReference type="NCBI Taxonomy" id="3004212"/>
    <lineage>
        <taxon>Eukaryota</taxon>
        <taxon>Fungi</taxon>
        <taxon>Dikarya</taxon>
        <taxon>Ascomycota</taxon>
        <taxon>Pezizomycotina</taxon>
        <taxon>Eurotiomycetes</taxon>
        <taxon>Eurotiomycetidae</taxon>
        <taxon>Eurotiales</taxon>
        <taxon>Thermoascaceae</taxon>
        <taxon>Paecilomyces</taxon>
    </lineage>
</organism>